<dbReference type="Pfam" id="PF02118">
    <property type="entry name" value="Srg"/>
    <property type="match status" value="1"/>
</dbReference>
<comment type="caution">
    <text evidence="6">Lacks conserved residue(s) required for the propagation of feature annotation.</text>
</comment>
<sequence>MWSCHLNLLNYLIVFFFYNLPVFDPLAPFFDYFPSGYLIGIVDFIVFYTAFQQDILYTSICLNRFTAVWEPFKQQTRWKKWWTWHVLFAHIVPLPLTIHILFSRGLYVPLDRYNPGIEKVPILLHYDLWEIKSLIYEVCKLNLLVATSSEAVLSLNGQIIFKLSINKNNNASGGISKPEINLIIMTAVMTAMLTTSLLYQLLYYLLKDGKPLATLLGNNQNIDIVFELLWNQLPWVNDLRALSHPWLLVALCEDVRQKSVGKLLRVVVGKTWKTKVEPIQSVNVKTV</sequence>
<keyword evidence="5 6" id="KW-0472">Membrane</keyword>
<evidence type="ECO:0000256" key="4">
    <source>
        <dbReference type="ARBA" id="ARBA00022989"/>
    </source>
</evidence>
<comment type="subcellular location">
    <subcellularLocation>
        <location evidence="1">Membrane</location>
        <topology evidence="1">Multi-pass membrane protein</topology>
    </subcellularLocation>
</comment>
<evidence type="ECO:0000256" key="5">
    <source>
        <dbReference type="ARBA" id="ARBA00023136"/>
    </source>
</evidence>
<evidence type="ECO:0000256" key="1">
    <source>
        <dbReference type="ARBA" id="ARBA00004141"/>
    </source>
</evidence>
<keyword evidence="7" id="KW-1185">Reference proteome</keyword>
<evidence type="ECO:0000313" key="7">
    <source>
        <dbReference type="Proteomes" id="UP000887560"/>
    </source>
</evidence>
<keyword evidence="3 6" id="KW-0812">Transmembrane</keyword>
<dbReference type="WBParaSite" id="scf7180000424850.g14151">
    <property type="protein sequence ID" value="scf7180000424850.g14151"/>
    <property type="gene ID" value="scf7180000424850.g14151"/>
</dbReference>
<reference evidence="8" key="1">
    <citation type="submission" date="2022-11" db="UniProtKB">
        <authorList>
            <consortium name="WormBaseParasite"/>
        </authorList>
    </citation>
    <scope>IDENTIFICATION</scope>
</reference>
<dbReference type="GO" id="GO:0016020">
    <property type="term" value="C:membrane"/>
    <property type="evidence" value="ECO:0007669"/>
    <property type="project" value="UniProtKB-SubCell"/>
</dbReference>
<comment type="similarity">
    <text evidence="2 6">Belongs to the nematode receptor-like protein srg family.</text>
</comment>
<evidence type="ECO:0000256" key="3">
    <source>
        <dbReference type="ARBA" id="ARBA00022692"/>
    </source>
</evidence>
<feature type="transmembrane region" description="Helical" evidence="6">
    <location>
        <begin position="7"/>
        <end position="26"/>
    </location>
</feature>
<dbReference type="PANTHER" id="PTHR31552:SF28">
    <property type="entry name" value="SERPENTINE RECEPTOR CLASS GAMMA"/>
    <property type="match status" value="1"/>
</dbReference>
<dbReference type="Proteomes" id="UP000887560">
    <property type="component" value="Unplaced"/>
</dbReference>
<protein>
    <recommendedName>
        <fullName evidence="6">Serpentine receptor class gamma</fullName>
    </recommendedName>
</protein>
<feature type="transmembrane region" description="Helical" evidence="6">
    <location>
        <begin position="32"/>
        <end position="51"/>
    </location>
</feature>
<evidence type="ECO:0000256" key="6">
    <source>
        <dbReference type="RuleBase" id="RU280813"/>
    </source>
</evidence>
<evidence type="ECO:0000313" key="8">
    <source>
        <dbReference type="WBParaSite" id="scf7180000424850.g14151"/>
    </source>
</evidence>
<dbReference type="GO" id="GO:0007606">
    <property type="term" value="P:sensory perception of chemical stimulus"/>
    <property type="evidence" value="ECO:0007669"/>
    <property type="project" value="UniProtKB-UniRule"/>
</dbReference>
<feature type="transmembrane region" description="Helical" evidence="6">
    <location>
        <begin position="182"/>
        <end position="206"/>
    </location>
</feature>
<name>A0A915PA65_9BILA</name>
<dbReference type="InterPro" id="IPR000609">
    <property type="entry name" value="7TM_GPCR_serpentine_rcpt_Srg"/>
</dbReference>
<keyword evidence="4 6" id="KW-1133">Transmembrane helix</keyword>
<dbReference type="AlphaFoldDB" id="A0A915PA65"/>
<proteinExistence type="inferred from homology"/>
<dbReference type="PANTHER" id="PTHR31552">
    <property type="entry name" value="SERPENTINE RECEPTOR CLASS GAMMA"/>
    <property type="match status" value="1"/>
</dbReference>
<dbReference type="GO" id="GO:0004888">
    <property type="term" value="F:transmembrane signaling receptor activity"/>
    <property type="evidence" value="ECO:0007669"/>
    <property type="project" value="InterPro"/>
</dbReference>
<accession>A0A915PA65</accession>
<feature type="transmembrane region" description="Helical" evidence="6">
    <location>
        <begin position="81"/>
        <end position="102"/>
    </location>
</feature>
<evidence type="ECO:0000256" key="2">
    <source>
        <dbReference type="ARBA" id="ARBA00005692"/>
    </source>
</evidence>
<organism evidence="7 8">
    <name type="scientific">Meloidogyne floridensis</name>
    <dbReference type="NCBI Taxonomy" id="298350"/>
    <lineage>
        <taxon>Eukaryota</taxon>
        <taxon>Metazoa</taxon>
        <taxon>Ecdysozoa</taxon>
        <taxon>Nematoda</taxon>
        <taxon>Chromadorea</taxon>
        <taxon>Rhabditida</taxon>
        <taxon>Tylenchina</taxon>
        <taxon>Tylenchomorpha</taxon>
        <taxon>Tylenchoidea</taxon>
        <taxon>Meloidogynidae</taxon>
        <taxon>Meloidogyninae</taxon>
        <taxon>Meloidogyne</taxon>
    </lineage>
</organism>
<dbReference type="Gene3D" id="1.20.1070.10">
    <property type="entry name" value="Rhodopsin 7-helix transmembrane proteins"/>
    <property type="match status" value="1"/>
</dbReference>